<reference evidence="4" key="1">
    <citation type="submission" date="2022-03" db="EMBL/GenBank/DDBJ databases">
        <authorList>
            <person name="Sayadi A."/>
        </authorList>
    </citation>
    <scope>NUCLEOTIDE SEQUENCE</scope>
</reference>
<dbReference type="PANTHER" id="PTHR43372">
    <property type="entry name" value="FATTY-ACID AMIDE HYDROLASE"/>
    <property type="match status" value="1"/>
</dbReference>
<dbReference type="Proteomes" id="UP001152888">
    <property type="component" value="Unassembled WGS sequence"/>
</dbReference>
<proteinExistence type="inferred from homology"/>
<gene>
    <name evidence="4" type="ORF">ACAOBT_LOCUS5141</name>
</gene>
<dbReference type="PIRSF" id="PIRSF001221">
    <property type="entry name" value="Amidase_fungi"/>
    <property type="match status" value="1"/>
</dbReference>
<organism evidence="4 5">
    <name type="scientific">Acanthoscelides obtectus</name>
    <name type="common">Bean weevil</name>
    <name type="synonym">Bruchus obtectus</name>
    <dbReference type="NCBI Taxonomy" id="200917"/>
    <lineage>
        <taxon>Eukaryota</taxon>
        <taxon>Metazoa</taxon>
        <taxon>Ecdysozoa</taxon>
        <taxon>Arthropoda</taxon>
        <taxon>Hexapoda</taxon>
        <taxon>Insecta</taxon>
        <taxon>Pterygota</taxon>
        <taxon>Neoptera</taxon>
        <taxon>Endopterygota</taxon>
        <taxon>Coleoptera</taxon>
        <taxon>Polyphaga</taxon>
        <taxon>Cucujiformia</taxon>
        <taxon>Chrysomeloidea</taxon>
        <taxon>Chrysomelidae</taxon>
        <taxon>Bruchinae</taxon>
        <taxon>Bruchini</taxon>
        <taxon>Acanthoscelides</taxon>
    </lineage>
</organism>
<feature type="active site" description="Charge relay system" evidence="2">
    <location>
        <position position="249"/>
    </location>
</feature>
<feature type="active site" description="Acyl-ester intermediate" evidence="2">
    <location>
        <position position="273"/>
    </location>
</feature>
<dbReference type="InterPro" id="IPR036928">
    <property type="entry name" value="AS_sf"/>
</dbReference>
<dbReference type="SUPFAM" id="SSF75304">
    <property type="entry name" value="Amidase signature (AS) enzymes"/>
    <property type="match status" value="1"/>
</dbReference>
<evidence type="ECO:0000259" key="3">
    <source>
        <dbReference type="Pfam" id="PF01425"/>
    </source>
</evidence>
<feature type="domain" description="Amidase" evidence="3">
    <location>
        <begin position="113"/>
        <end position="550"/>
    </location>
</feature>
<protein>
    <recommendedName>
        <fullName evidence="3">Amidase domain-containing protein</fullName>
    </recommendedName>
</protein>
<evidence type="ECO:0000313" key="5">
    <source>
        <dbReference type="Proteomes" id="UP001152888"/>
    </source>
</evidence>
<dbReference type="PANTHER" id="PTHR43372:SF2">
    <property type="entry name" value="IP13792P"/>
    <property type="match status" value="1"/>
</dbReference>
<dbReference type="InterPro" id="IPR052739">
    <property type="entry name" value="FAAH2"/>
</dbReference>
<sequence length="574" mass="63425">MTSSMEANDSASHLALQKKYVNRPFSSFLPFGCLFGTLMKKNSTVMAPPGIAALRVFLWTVFRAANFLYLPVFVTRIFHRATPCPPIENDILLLTAVELAEKIRKRELTCEAVVKAYIERVKEVNPIINAVIEDRFHDALEDAKEVDRFLSNTLMTTEEIEEKKPLLGIPLTVKGSIEVEGMKNTSGVVSRANVIAKEDAIIVKSARDAGAIPILTSNIPELCLNWESTNKLVGTTRNPHNTTRTVGGSSGGEAGLLATAASIIGVGSDIAGSLRLPAHFCGVWGHKPTPRVVPFAGHYPSCKNEDEWREVFTLGPMARYAKDLKLLLKIIANPEAKETLRLDEPVALEDLRIYYIEDLESILTNKVSSVCLDALHSVVDHMNKLCHVECEKAKIPLLKYAPEMASLVLLDIDDVDNLFVGRGDGSYAELFRYFTFRSKSVFMAIAYGVVRKLSKYIPNSTVEDCRKKLSEMKAELIKMLGDNGVLLIPTFPTEAHPHGDILRKVLDSGYCVIFNAFGLPVTNCPVKFSKNKLPVGIQVVSAPHNDRLTLAVAAEIEKTFGGWKPPQPREKACY</sequence>
<feature type="active site" description="Charge relay system" evidence="2">
    <location>
        <position position="174"/>
    </location>
</feature>
<evidence type="ECO:0000313" key="4">
    <source>
        <dbReference type="EMBL" id="CAH1963314.1"/>
    </source>
</evidence>
<dbReference type="EMBL" id="CAKOFQ010006707">
    <property type="protein sequence ID" value="CAH1963314.1"/>
    <property type="molecule type" value="Genomic_DNA"/>
</dbReference>
<evidence type="ECO:0000256" key="2">
    <source>
        <dbReference type="PIRSR" id="PIRSR001221-1"/>
    </source>
</evidence>
<name>A0A9P0P002_ACAOB</name>
<dbReference type="GO" id="GO:0012505">
    <property type="term" value="C:endomembrane system"/>
    <property type="evidence" value="ECO:0007669"/>
    <property type="project" value="TreeGrafter"/>
</dbReference>
<dbReference type="InterPro" id="IPR023631">
    <property type="entry name" value="Amidase_dom"/>
</dbReference>
<dbReference type="PROSITE" id="PS00571">
    <property type="entry name" value="AMIDASES"/>
    <property type="match status" value="1"/>
</dbReference>
<evidence type="ECO:0000256" key="1">
    <source>
        <dbReference type="ARBA" id="ARBA00009199"/>
    </source>
</evidence>
<comment type="similarity">
    <text evidence="1">Belongs to the amidase family.</text>
</comment>
<dbReference type="OrthoDB" id="6428749at2759"/>
<dbReference type="AlphaFoldDB" id="A0A9P0P002"/>
<keyword evidence="5" id="KW-1185">Reference proteome</keyword>
<comment type="caution">
    <text evidence="4">The sequence shown here is derived from an EMBL/GenBank/DDBJ whole genome shotgun (WGS) entry which is preliminary data.</text>
</comment>
<dbReference type="Gene3D" id="3.90.1300.10">
    <property type="entry name" value="Amidase signature (AS) domain"/>
    <property type="match status" value="1"/>
</dbReference>
<dbReference type="Pfam" id="PF01425">
    <property type="entry name" value="Amidase"/>
    <property type="match status" value="1"/>
</dbReference>
<dbReference type="InterPro" id="IPR020556">
    <property type="entry name" value="Amidase_CS"/>
</dbReference>
<accession>A0A9P0P002</accession>